<evidence type="ECO:0000256" key="13">
    <source>
        <dbReference type="ARBA" id="ARBA00023136"/>
    </source>
</evidence>
<dbReference type="Gene3D" id="6.10.340.10">
    <property type="match status" value="1"/>
</dbReference>
<dbReference type="InterPro" id="IPR048590">
    <property type="entry name" value="CusS-like_sensor"/>
</dbReference>
<dbReference type="GO" id="GO:0005524">
    <property type="term" value="F:ATP binding"/>
    <property type="evidence" value="ECO:0007669"/>
    <property type="project" value="UniProtKB-KW"/>
</dbReference>
<dbReference type="SMART" id="SM00388">
    <property type="entry name" value="HisKA"/>
    <property type="match status" value="1"/>
</dbReference>
<dbReference type="InterPro" id="IPR036097">
    <property type="entry name" value="HisK_dim/P_sf"/>
</dbReference>
<dbReference type="FunFam" id="1.10.287.130:FF:000001">
    <property type="entry name" value="Two-component sensor histidine kinase"/>
    <property type="match status" value="1"/>
</dbReference>
<dbReference type="CDD" id="cd00082">
    <property type="entry name" value="HisKA"/>
    <property type="match status" value="1"/>
</dbReference>
<dbReference type="PROSITE" id="PS50109">
    <property type="entry name" value="HIS_KIN"/>
    <property type="match status" value="1"/>
</dbReference>
<name>A0A848CWE0_ANEAE</name>
<accession>A0A848CWE0</accession>
<reference evidence="17 18" key="1">
    <citation type="submission" date="2020-04" db="EMBL/GenBank/DDBJ databases">
        <authorList>
            <person name="Hitch T.C.A."/>
            <person name="Wylensek D."/>
            <person name="Clavel T."/>
        </authorList>
    </citation>
    <scope>NUCLEOTIDE SEQUENCE [LARGE SCALE GENOMIC DNA]</scope>
    <source>
        <strain evidence="17 18">WB01_D5_05</strain>
    </source>
</reference>
<evidence type="ECO:0000256" key="3">
    <source>
        <dbReference type="ARBA" id="ARBA00012438"/>
    </source>
</evidence>
<dbReference type="InterPro" id="IPR036890">
    <property type="entry name" value="HATPase_C_sf"/>
</dbReference>
<evidence type="ECO:0000256" key="12">
    <source>
        <dbReference type="ARBA" id="ARBA00023012"/>
    </source>
</evidence>
<dbReference type="InterPro" id="IPR003594">
    <property type="entry name" value="HATPase_dom"/>
</dbReference>
<evidence type="ECO:0000256" key="7">
    <source>
        <dbReference type="ARBA" id="ARBA00022692"/>
    </source>
</evidence>
<evidence type="ECO:0000256" key="14">
    <source>
        <dbReference type="SAM" id="Phobius"/>
    </source>
</evidence>
<dbReference type="Proteomes" id="UP000561326">
    <property type="component" value="Unassembled WGS sequence"/>
</dbReference>
<dbReference type="GO" id="GO:0000155">
    <property type="term" value="F:phosphorelay sensor kinase activity"/>
    <property type="evidence" value="ECO:0007669"/>
    <property type="project" value="InterPro"/>
</dbReference>
<gene>
    <name evidence="17" type="ORF">HF838_08035</name>
</gene>
<keyword evidence="11 14" id="KW-1133">Transmembrane helix</keyword>
<evidence type="ECO:0000259" key="16">
    <source>
        <dbReference type="PROSITE" id="PS50885"/>
    </source>
</evidence>
<sequence>MIKKWIPHSLTSRLAFLFTIAMVFFLLFMNLFVYWATMQLVYRHEHQLLQSKVDVITNEIADDLTSRSAFNHAHLQQVLSKFVNEYQSVSLFTADEKKIITVQGPKWRPEVTRDIEKIFTPESYFIMQKKALQDERTFSVPSLSTPLRLEMVEDTKPLNHFIHILLLILGTTSVGAILISGVGGYFFARLSLRPLNRLMTEIYQMEASHLSSRLSPRSTAKEITTLTEAFNSLLDRIEAVLSKQKQFASDASHELRTPLTIIDGYLRLLDRWGKDKVEVREEAILAMKQECVRLFGLVDDLLMLAKMEEGSVPTEILEVQELTPLLEEVKNAWRSAFPSNLRLVCRWEDSLVLPMKREKIRRLLDIFLDNARKYTDEGEVRLNVYKKEEWVHIIIEDTGIGIDENELPFIFERFYRVDKSRSRQRGGSGLGLAIAKSIVDIHQGHVTIQRASQGGTAVHIMLPAHSSI</sequence>
<dbReference type="InterPro" id="IPR050428">
    <property type="entry name" value="TCS_sensor_his_kinase"/>
</dbReference>
<dbReference type="InterPro" id="IPR003661">
    <property type="entry name" value="HisK_dim/P_dom"/>
</dbReference>
<evidence type="ECO:0000256" key="2">
    <source>
        <dbReference type="ARBA" id="ARBA00004651"/>
    </source>
</evidence>
<dbReference type="PRINTS" id="PR00344">
    <property type="entry name" value="BCTRLSENSOR"/>
</dbReference>
<comment type="caution">
    <text evidence="17">The sequence shown here is derived from an EMBL/GenBank/DDBJ whole genome shotgun (WGS) entry which is preliminary data.</text>
</comment>
<dbReference type="Pfam" id="PF00512">
    <property type="entry name" value="HisKA"/>
    <property type="match status" value="1"/>
</dbReference>
<dbReference type="SMART" id="SM00387">
    <property type="entry name" value="HATPase_c"/>
    <property type="match status" value="1"/>
</dbReference>
<dbReference type="SUPFAM" id="SSF55874">
    <property type="entry name" value="ATPase domain of HSP90 chaperone/DNA topoisomerase II/histidine kinase"/>
    <property type="match status" value="1"/>
</dbReference>
<dbReference type="RefSeq" id="WP_168974981.1">
    <property type="nucleotide sequence ID" value="NZ_CAMJCG010000012.1"/>
</dbReference>
<dbReference type="FunFam" id="3.30.565.10:FF:000006">
    <property type="entry name" value="Sensor histidine kinase WalK"/>
    <property type="match status" value="1"/>
</dbReference>
<dbReference type="AlphaFoldDB" id="A0A848CWE0"/>
<dbReference type="Pfam" id="PF00672">
    <property type="entry name" value="HAMP"/>
    <property type="match status" value="1"/>
</dbReference>
<feature type="transmembrane region" description="Helical" evidence="14">
    <location>
        <begin position="161"/>
        <end position="188"/>
    </location>
</feature>
<evidence type="ECO:0000259" key="15">
    <source>
        <dbReference type="PROSITE" id="PS50109"/>
    </source>
</evidence>
<keyword evidence="5" id="KW-0597">Phosphoprotein</keyword>
<organism evidence="17 18">
    <name type="scientific">Aneurinibacillus aneurinilyticus</name>
    <name type="common">Bacillus aneurinolyticus</name>
    <dbReference type="NCBI Taxonomy" id="1391"/>
    <lineage>
        <taxon>Bacteria</taxon>
        <taxon>Bacillati</taxon>
        <taxon>Bacillota</taxon>
        <taxon>Bacilli</taxon>
        <taxon>Bacillales</taxon>
        <taxon>Paenibacillaceae</taxon>
        <taxon>Aneurinibacillus group</taxon>
        <taxon>Aneurinibacillus</taxon>
    </lineage>
</organism>
<dbReference type="PANTHER" id="PTHR45436:SF5">
    <property type="entry name" value="SENSOR HISTIDINE KINASE TRCS"/>
    <property type="match status" value="1"/>
</dbReference>
<dbReference type="Pfam" id="PF02518">
    <property type="entry name" value="HATPase_c"/>
    <property type="match status" value="1"/>
</dbReference>
<dbReference type="SUPFAM" id="SSF47384">
    <property type="entry name" value="Homodimeric domain of signal transducing histidine kinase"/>
    <property type="match status" value="1"/>
</dbReference>
<keyword evidence="12" id="KW-0902">Two-component regulatory system</keyword>
<dbReference type="GO" id="GO:0005886">
    <property type="term" value="C:plasma membrane"/>
    <property type="evidence" value="ECO:0007669"/>
    <property type="project" value="UniProtKB-SubCell"/>
</dbReference>
<feature type="transmembrane region" description="Helical" evidence="14">
    <location>
        <begin position="12"/>
        <end position="36"/>
    </location>
</feature>
<dbReference type="EC" id="2.7.13.3" evidence="3"/>
<protein>
    <recommendedName>
        <fullName evidence="3">histidine kinase</fullName>
        <ecNumber evidence="3">2.7.13.3</ecNumber>
    </recommendedName>
</protein>
<keyword evidence="8" id="KW-0547">Nucleotide-binding</keyword>
<evidence type="ECO:0000313" key="18">
    <source>
        <dbReference type="Proteomes" id="UP000561326"/>
    </source>
</evidence>
<evidence type="ECO:0000256" key="1">
    <source>
        <dbReference type="ARBA" id="ARBA00000085"/>
    </source>
</evidence>
<keyword evidence="10" id="KW-0067">ATP-binding</keyword>
<evidence type="ECO:0000256" key="6">
    <source>
        <dbReference type="ARBA" id="ARBA00022679"/>
    </source>
</evidence>
<dbReference type="InterPro" id="IPR005467">
    <property type="entry name" value="His_kinase_dom"/>
</dbReference>
<evidence type="ECO:0000313" key="17">
    <source>
        <dbReference type="EMBL" id="NME98207.1"/>
    </source>
</evidence>
<comment type="catalytic activity">
    <reaction evidence="1">
        <text>ATP + protein L-histidine = ADP + protein N-phospho-L-histidine.</text>
        <dbReference type="EC" id="2.7.13.3"/>
    </reaction>
</comment>
<dbReference type="InterPro" id="IPR003660">
    <property type="entry name" value="HAMP_dom"/>
</dbReference>
<dbReference type="CDD" id="cd00075">
    <property type="entry name" value="HATPase"/>
    <property type="match status" value="1"/>
</dbReference>
<feature type="domain" description="Histidine kinase" evidence="15">
    <location>
        <begin position="250"/>
        <end position="466"/>
    </location>
</feature>
<keyword evidence="7 14" id="KW-0812">Transmembrane</keyword>
<evidence type="ECO:0000256" key="10">
    <source>
        <dbReference type="ARBA" id="ARBA00022840"/>
    </source>
</evidence>
<keyword evidence="4" id="KW-1003">Cell membrane</keyword>
<feature type="domain" description="HAMP" evidence="16">
    <location>
        <begin position="189"/>
        <end position="242"/>
    </location>
</feature>
<dbReference type="EMBL" id="JABAGO010000011">
    <property type="protein sequence ID" value="NME98207.1"/>
    <property type="molecule type" value="Genomic_DNA"/>
</dbReference>
<dbReference type="SMART" id="SM00304">
    <property type="entry name" value="HAMP"/>
    <property type="match status" value="1"/>
</dbReference>
<keyword evidence="6" id="KW-0808">Transferase</keyword>
<dbReference type="Gene3D" id="3.30.565.10">
    <property type="entry name" value="Histidine kinase-like ATPase, C-terminal domain"/>
    <property type="match status" value="1"/>
</dbReference>
<keyword evidence="13 14" id="KW-0472">Membrane</keyword>
<dbReference type="PROSITE" id="PS50885">
    <property type="entry name" value="HAMP"/>
    <property type="match status" value="1"/>
</dbReference>
<evidence type="ECO:0000256" key="9">
    <source>
        <dbReference type="ARBA" id="ARBA00022777"/>
    </source>
</evidence>
<evidence type="ECO:0000256" key="5">
    <source>
        <dbReference type="ARBA" id="ARBA00022553"/>
    </source>
</evidence>
<dbReference type="Pfam" id="PF21085">
    <property type="entry name" value="CusS"/>
    <property type="match status" value="1"/>
</dbReference>
<keyword evidence="9 17" id="KW-0418">Kinase</keyword>
<dbReference type="Gene3D" id="1.10.287.130">
    <property type="match status" value="1"/>
</dbReference>
<evidence type="ECO:0000256" key="8">
    <source>
        <dbReference type="ARBA" id="ARBA00022741"/>
    </source>
</evidence>
<dbReference type="InterPro" id="IPR004358">
    <property type="entry name" value="Sig_transdc_His_kin-like_C"/>
</dbReference>
<evidence type="ECO:0000256" key="4">
    <source>
        <dbReference type="ARBA" id="ARBA00022475"/>
    </source>
</evidence>
<evidence type="ECO:0000256" key="11">
    <source>
        <dbReference type="ARBA" id="ARBA00022989"/>
    </source>
</evidence>
<comment type="subcellular location">
    <subcellularLocation>
        <location evidence="2">Cell membrane</location>
        <topology evidence="2">Multi-pass membrane protein</topology>
    </subcellularLocation>
</comment>
<proteinExistence type="predicted"/>
<dbReference type="PANTHER" id="PTHR45436">
    <property type="entry name" value="SENSOR HISTIDINE KINASE YKOH"/>
    <property type="match status" value="1"/>
</dbReference>